<evidence type="ECO:0000313" key="1">
    <source>
        <dbReference type="EMBL" id="GAT91479.1"/>
    </source>
</evidence>
<proteinExistence type="predicted"/>
<protein>
    <submittedName>
        <fullName evidence="1">Uncharacterized protein</fullName>
    </submittedName>
</protein>
<dbReference type="AlphaFoldDB" id="A0A175JCT6"/>
<gene>
    <name evidence="1" type="ORF">CL6EHI_c00006</name>
</gene>
<sequence>MISTFVKKVITQIIKKIMLIKYVNNKILVNETRKSQIVLMAWSRTNLKENKKPN</sequence>
<dbReference type="EMBL" id="BDEQ01000001">
    <property type="protein sequence ID" value="GAT91479.1"/>
    <property type="molecule type" value="Genomic_DNA"/>
</dbReference>
<dbReference type="Proteomes" id="UP000078387">
    <property type="component" value="Unassembled WGS sequence"/>
</dbReference>
<accession>A0A175JCT6</accession>
<name>A0A175JCT6_ENTHI</name>
<comment type="caution">
    <text evidence="1">The sequence shown here is derived from an EMBL/GenBank/DDBJ whole genome shotgun (WGS) entry which is preliminary data.</text>
</comment>
<reference evidence="1 2" key="1">
    <citation type="submission" date="2016-05" db="EMBL/GenBank/DDBJ databases">
        <title>First whole genome sequencing of Entamoeba histolytica HM1:IMSS-clone-6.</title>
        <authorList>
            <person name="Mukherjee Avik.K."/>
            <person name="Izumyama S."/>
            <person name="Nakada-Tsukui K."/>
            <person name="Nozaki T."/>
        </authorList>
    </citation>
    <scope>NUCLEOTIDE SEQUENCE [LARGE SCALE GENOMIC DNA]</scope>
    <source>
        <strain evidence="1 2">HM1:IMSS clone 6</strain>
    </source>
</reference>
<organism evidence="1 2">
    <name type="scientific">Entamoeba histolytica</name>
    <dbReference type="NCBI Taxonomy" id="5759"/>
    <lineage>
        <taxon>Eukaryota</taxon>
        <taxon>Amoebozoa</taxon>
        <taxon>Evosea</taxon>
        <taxon>Archamoebae</taxon>
        <taxon>Mastigamoebida</taxon>
        <taxon>Entamoebidae</taxon>
        <taxon>Entamoeba</taxon>
    </lineage>
</organism>
<evidence type="ECO:0000313" key="2">
    <source>
        <dbReference type="Proteomes" id="UP000078387"/>
    </source>
</evidence>